<evidence type="ECO:0000256" key="3">
    <source>
        <dbReference type="ARBA" id="ARBA00010136"/>
    </source>
</evidence>
<dbReference type="InterPro" id="IPR014782">
    <property type="entry name" value="Peptidase_M1_dom"/>
</dbReference>
<reference evidence="10" key="1">
    <citation type="submission" date="2020-11" db="EMBL/GenBank/DDBJ databases">
        <authorList>
            <person name="Tran Van P."/>
        </authorList>
    </citation>
    <scope>NUCLEOTIDE SEQUENCE</scope>
</reference>
<dbReference type="Pfam" id="PF01433">
    <property type="entry name" value="Peptidase_M1"/>
    <property type="match status" value="1"/>
</dbReference>
<dbReference type="InterPro" id="IPR027268">
    <property type="entry name" value="Peptidase_M4/M1_CTD_sf"/>
</dbReference>
<dbReference type="EMBL" id="CAJPEV010004891">
    <property type="protein sequence ID" value="CAG0902462.1"/>
    <property type="molecule type" value="Genomic_DNA"/>
</dbReference>
<dbReference type="SUPFAM" id="SSF55486">
    <property type="entry name" value="Metalloproteases ('zincins'), catalytic domain"/>
    <property type="match status" value="1"/>
</dbReference>
<evidence type="ECO:0000313" key="10">
    <source>
        <dbReference type="EMBL" id="CAD7252822.1"/>
    </source>
</evidence>
<evidence type="ECO:0000313" key="11">
    <source>
        <dbReference type="Proteomes" id="UP000677054"/>
    </source>
</evidence>
<comment type="cofactor">
    <cofactor evidence="1">
        <name>Zn(2+)</name>
        <dbReference type="ChEBI" id="CHEBI:29105"/>
    </cofactor>
</comment>
<evidence type="ECO:0000256" key="8">
    <source>
        <dbReference type="ARBA" id="ARBA00023049"/>
    </source>
</evidence>
<dbReference type="Gene3D" id="1.10.390.10">
    <property type="entry name" value="Neutral Protease Domain 2"/>
    <property type="match status" value="1"/>
</dbReference>
<evidence type="ECO:0000256" key="6">
    <source>
        <dbReference type="ARBA" id="ARBA00022801"/>
    </source>
</evidence>
<dbReference type="InterPro" id="IPR050344">
    <property type="entry name" value="Peptidase_M1_aminopeptidases"/>
</dbReference>
<dbReference type="PANTHER" id="PTHR11533">
    <property type="entry name" value="PROTEASE M1 ZINC METALLOPROTEASE"/>
    <property type="match status" value="1"/>
</dbReference>
<dbReference type="GO" id="GO:0005886">
    <property type="term" value="C:plasma membrane"/>
    <property type="evidence" value="ECO:0007669"/>
    <property type="project" value="UniProtKB-SubCell"/>
</dbReference>
<keyword evidence="7" id="KW-0862">Zinc</keyword>
<proteinExistence type="inferred from homology"/>
<dbReference type="GO" id="GO:0005737">
    <property type="term" value="C:cytoplasm"/>
    <property type="evidence" value="ECO:0007669"/>
    <property type="project" value="TreeGrafter"/>
</dbReference>
<dbReference type="OrthoDB" id="6750768at2759"/>
<comment type="similarity">
    <text evidence="3">Belongs to the peptidase M1 family.</text>
</comment>
<dbReference type="AlphaFoldDB" id="A0A7R9FRV3"/>
<dbReference type="GO" id="GO:0005615">
    <property type="term" value="C:extracellular space"/>
    <property type="evidence" value="ECO:0007669"/>
    <property type="project" value="TreeGrafter"/>
</dbReference>
<dbReference type="GO" id="GO:0006508">
    <property type="term" value="P:proteolysis"/>
    <property type="evidence" value="ECO:0007669"/>
    <property type="project" value="UniProtKB-KW"/>
</dbReference>
<accession>A0A7R9FRV3</accession>
<comment type="subcellular location">
    <subcellularLocation>
        <location evidence="2">Cell membrane</location>
        <topology evidence="2">Lipid-anchor</topology>
        <topology evidence="2">GPI-anchor</topology>
    </subcellularLocation>
</comment>
<dbReference type="EMBL" id="LR904408">
    <property type="protein sequence ID" value="CAD7252822.1"/>
    <property type="molecule type" value="Genomic_DNA"/>
</dbReference>
<keyword evidence="5" id="KW-0479">Metal-binding</keyword>
<keyword evidence="8" id="KW-0482">Metalloprotease</keyword>
<keyword evidence="6" id="KW-0378">Hydrolase</keyword>
<keyword evidence="11" id="KW-1185">Reference proteome</keyword>
<evidence type="ECO:0000259" key="9">
    <source>
        <dbReference type="Pfam" id="PF01433"/>
    </source>
</evidence>
<dbReference type="Proteomes" id="UP000677054">
    <property type="component" value="Unassembled WGS sequence"/>
</dbReference>
<dbReference type="GO" id="GO:0042277">
    <property type="term" value="F:peptide binding"/>
    <property type="evidence" value="ECO:0007669"/>
    <property type="project" value="TreeGrafter"/>
</dbReference>
<evidence type="ECO:0000256" key="2">
    <source>
        <dbReference type="ARBA" id="ARBA00004609"/>
    </source>
</evidence>
<sequence length="197" mass="21529">MLQNGNGPTSASRTLGIVAIVGHELAHMWFGNLVTTKWWDNIWLNEGFASYVEYLGSAAVEPNWGWENLYVDLDMTGVLFLDALESTRSIVITVEDPQAIRTSFGRITYSKGDCVVRMLEHFLGSSTFHDGITAYLNAPQYGNAVQDDLFARLNAAAVEDGVDLGGASFDQVLNAWTLEAGYPVVEVSREGTTVTVS</sequence>
<protein>
    <recommendedName>
        <fullName evidence="9">Peptidase M1 membrane alanine aminopeptidase domain-containing protein</fullName>
    </recommendedName>
</protein>
<dbReference type="InterPro" id="IPR001930">
    <property type="entry name" value="Peptidase_M1"/>
</dbReference>
<evidence type="ECO:0000256" key="7">
    <source>
        <dbReference type="ARBA" id="ARBA00022833"/>
    </source>
</evidence>
<evidence type="ECO:0000256" key="4">
    <source>
        <dbReference type="ARBA" id="ARBA00022670"/>
    </source>
</evidence>
<dbReference type="PANTHER" id="PTHR11533:SF294">
    <property type="entry name" value="THYROTROPIN-RELEASING HORMONE-DEGRADING ECTOENZYME"/>
    <property type="match status" value="1"/>
</dbReference>
<feature type="domain" description="Peptidase M1 membrane alanine aminopeptidase" evidence="9">
    <location>
        <begin position="9"/>
        <end position="157"/>
    </location>
</feature>
<organism evidence="10">
    <name type="scientific">Darwinula stevensoni</name>
    <dbReference type="NCBI Taxonomy" id="69355"/>
    <lineage>
        <taxon>Eukaryota</taxon>
        <taxon>Metazoa</taxon>
        <taxon>Ecdysozoa</taxon>
        <taxon>Arthropoda</taxon>
        <taxon>Crustacea</taxon>
        <taxon>Oligostraca</taxon>
        <taxon>Ostracoda</taxon>
        <taxon>Podocopa</taxon>
        <taxon>Podocopida</taxon>
        <taxon>Darwinulocopina</taxon>
        <taxon>Darwinuloidea</taxon>
        <taxon>Darwinulidae</taxon>
        <taxon>Darwinula</taxon>
    </lineage>
</organism>
<evidence type="ECO:0000256" key="1">
    <source>
        <dbReference type="ARBA" id="ARBA00001947"/>
    </source>
</evidence>
<dbReference type="GO" id="GO:0070006">
    <property type="term" value="F:metalloaminopeptidase activity"/>
    <property type="evidence" value="ECO:0007669"/>
    <property type="project" value="TreeGrafter"/>
</dbReference>
<evidence type="ECO:0000256" key="5">
    <source>
        <dbReference type="ARBA" id="ARBA00022723"/>
    </source>
</evidence>
<name>A0A7R9FRV3_9CRUS</name>
<dbReference type="PRINTS" id="PR00756">
    <property type="entry name" value="ALADIPTASE"/>
</dbReference>
<dbReference type="GO" id="GO:0008270">
    <property type="term" value="F:zinc ion binding"/>
    <property type="evidence" value="ECO:0007669"/>
    <property type="project" value="InterPro"/>
</dbReference>
<keyword evidence="4" id="KW-0645">Protease</keyword>
<gene>
    <name evidence="10" type="ORF">DSTB1V02_LOCUS12575</name>
</gene>
<dbReference type="GO" id="GO:0043171">
    <property type="term" value="P:peptide catabolic process"/>
    <property type="evidence" value="ECO:0007669"/>
    <property type="project" value="TreeGrafter"/>
</dbReference>